<dbReference type="PROSITE" id="PS51635">
    <property type="entry name" value="PNPLA"/>
    <property type="match status" value="1"/>
</dbReference>
<dbReference type="Gene3D" id="1.25.40.10">
    <property type="entry name" value="Tetratricopeptide repeat domain"/>
    <property type="match status" value="2"/>
</dbReference>
<dbReference type="InterPro" id="IPR027417">
    <property type="entry name" value="P-loop_NTPase"/>
</dbReference>
<organism evidence="6 7">
    <name type="scientific">Rhizoctonia solani</name>
    <dbReference type="NCBI Taxonomy" id="456999"/>
    <lineage>
        <taxon>Eukaryota</taxon>
        <taxon>Fungi</taxon>
        <taxon>Dikarya</taxon>
        <taxon>Basidiomycota</taxon>
        <taxon>Agaricomycotina</taxon>
        <taxon>Agaricomycetes</taxon>
        <taxon>Cantharellales</taxon>
        <taxon>Ceratobasidiaceae</taxon>
        <taxon>Rhizoctonia</taxon>
    </lineage>
</organism>
<sequence length="1068" mass="120609">MKDGGGARGLSSLIVLKALMLKMRELEPNCEPLIPADHFDYIAGSGTGGACMLGRLRMPIDKAIEEYVKLMKSVFSEKKLSVSGSAVYKAKNLQEALGVMIREATGDEEEMMIGREGSTQNPKTAVFAMGKINMNACIPVMFRSYQVHADPSPDCTIKEALRATMAHPDLFKSVEIKDPKTSLKQSFVGGEIGCNNPIAHVLAEVKRLYPGRHVACILSIGAGHTRTIQVSNPSLLRKVFRTQDVVTMKQMATDSERVAEEMKVRFKTKDRVYFRFNVDQGMQSMLPGSWEQLNDISQYVRLYLEKPEVGNAMDHAIRSIAKRPISIETELIDGHIPGQVGKNKPSTRLKRCPAPTALYTGYDTQCRQLETCLTRDEEGLCICVIYGLGGVGKTQLALNVIERTSDKWDYVIYVDASSERSIKEALQDFAVVNQVGEGHEDAIGWLEHIPKRWLLVLDNADDRSLVTGIRQYIPRGRHANAIITTRLPDMAIVAKGVNSTCYLSCMDQEDGLALLLKTARMEEHELSAVDREAAVALLQDLGCHALAIVHAGAYMRYVHSVGIVKYRDLFLSERHAIMKDSGTFYKKIEQHGKSLDTTWKLCYELLQEPSKQMLWLMAFLNPRDIHEDLFKRAAHSTQDYEYLHVPCLTNTMSPAYNYVRGYLSTFLVSEGCWNTVRFADIMADLTSCSLVEFDRMNLGYNIHILVQDWVRTIIPQASEFALDCTATLVSESLFNIQDDSEWFIFQRQVWPHVNSILGHDHNGGEHPIAFSYLCLQMGEWDQAIRLAKKGAEVDKRLLGDIHIVTNWSKILLSLALLRSGQSSDSEKIATETLGSCKQFLVEGHPMTVESQECLSEIYAHQGRWDEAEGLQIQVLETYKRLQIPECPRVLASKVNLAQIYLGSAQWAKAEELWTVILDTRKHLGEEHPDLLYAMSHLAICFSLQGRHDEAERLQEQISKTTRRLWKGDHVHPRILESISLIALNHTIMGRLQEAKQLLLRVMEARKRLFGEEHPDTVKTIQRVAMAYTQVGQYDKAQSLLIEVIDISKRKLSANHPDTQLYELRWAFP</sequence>
<evidence type="ECO:0000256" key="3">
    <source>
        <dbReference type="ARBA" id="ARBA00023098"/>
    </source>
</evidence>
<dbReference type="OrthoDB" id="1658288at2759"/>
<gene>
    <name evidence="6" type="ORF">RHS03_05190</name>
</gene>
<feature type="short sequence motif" description="GXGXXG" evidence="4">
    <location>
        <begin position="4"/>
        <end position="9"/>
    </location>
</feature>
<evidence type="ECO:0000256" key="4">
    <source>
        <dbReference type="PROSITE-ProRule" id="PRU01161"/>
    </source>
</evidence>
<dbReference type="SUPFAM" id="SSF52540">
    <property type="entry name" value="P-loop containing nucleoside triphosphate hydrolases"/>
    <property type="match status" value="1"/>
</dbReference>
<evidence type="ECO:0000256" key="1">
    <source>
        <dbReference type="ARBA" id="ARBA00022801"/>
    </source>
</evidence>
<dbReference type="SUPFAM" id="SSF48452">
    <property type="entry name" value="TPR-like"/>
    <property type="match status" value="3"/>
</dbReference>
<dbReference type="InterPro" id="IPR016035">
    <property type="entry name" value="Acyl_Trfase/lysoPLipase"/>
</dbReference>
<dbReference type="GO" id="GO:0047499">
    <property type="term" value="F:calcium-independent phospholipase A2 activity"/>
    <property type="evidence" value="ECO:0007669"/>
    <property type="project" value="TreeGrafter"/>
</dbReference>
<dbReference type="Pfam" id="PF00931">
    <property type="entry name" value="NB-ARC"/>
    <property type="match status" value="1"/>
</dbReference>
<comment type="caution">
    <text evidence="6">The sequence shown here is derived from an EMBL/GenBank/DDBJ whole genome shotgun (WGS) entry which is preliminary data.</text>
</comment>
<dbReference type="Gene3D" id="3.40.1090.10">
    <property type="entry name" value="Cytosolic phospholipase A2 catalytic domain"/>
    <property type="match status" value="1"/>
</dbReference>
<feature type="non-terminal residue" evidence="6">
    <location>
        <position position="1"/>
    </location>
</feature>
<dbReference type="InterPro" id="IPR056681">
    <property type="entry name" value="DUF7779"/>
</dbReference>
<keyword evidence="3" id="KW-0443">Lipid metabolism</keyword>
<evidence type="ECO:0000313" key="7">
    <source>
        <dbReference type="Proteomes" id="UP000602905"/>
    </source>
</evidence>
<feature type="domain" description="PNPLA" evidence="5">
    <location>
        <begin position="1"/>
        <end position="202"/>
    </location>
</feature>
<protein>
    <submittedName>
        <fullName evidence="6">Patatin-like phospholipase</fullName>
    </submittedName>
</protein>
<dbReference type="SUPFAM" id="SSF52151">
    <property type="entry name" value="FabD/lysophospholipase-like"/>
    <property type="match status" value="1"/>
</dbReference>
<dbReference type="EMBL" id="JACYCD010000052">
    <property type="protein sequence ID" value="KAF8706020.1"/>
    <property type="molecule type" value="Genomic_DNA"/>
</dbReference>
<dbReference type="Proteomes" id="UP000602905">
    <property type="component" value="Unassembled WGS sequence"/>
</dbReference>
<dbReference type="PANTHER" id="PTHR24185">
    <property type="entry name" value="CALCIUM-INDEPENDENT PHOSPHOLIPASE A2-GAMMA"/>
    <property type="match status" value="1"/>
</dbReference>
<dbReference type="GO" id="GO:0043531">
    <property type="term" value="F:ADP binding"/>
    <property type="evidence" value="ECO:0007669"/>
    <property type="project" value="InterPro"/>
</dbReference>
<dbReference type="AlphaFoldDB" id="A0A8H7HTG3"/>
<dbReference type="InterPro" id="IPR002182">
    <property type="entry name" value="NB-ARC"/>
</dbReference>
<evidence type="ECO:0000259" key="5">
    <source>
        <dbReference type="PROSITE" id="PS51635"/>
    </source>
</evidence>
<dbReference type="InterPro" id="IPR002641">
    <property type="entry name" value="PNPLA_dom"/>
</dbReference>
<accession>A0A8H7HTG3</accession>
<dbReference type="GO" id="GO:0016042">
    <property type="term" value="P:lipid catabolic process"/>
    <property type="evidence" value="ECO:0007669"/>
    <property type="project" value="UniProtKB-KW"/>
</dbReference>
<name>A0A8H7HTG3_9AGAM</name>
<reference evidence="6" key="1">
    <citation type="submission" date="2020-09" db="EMBL/GenBank/DDBJ databases">
        <title>Comparative genome analyses of four rice-infecting Rhizoctonia solani isolates reveal extensive enrichment of homogalacturonan modification genes.</title>
        <authorList>
            <person name="Lee D.-Y."/>
            <person name="Jeon J."/>
            <person name="Kim K.-T."/>
            <person name="Cheong K."/>
            <person name="Song H."/>
            <person name="Choi G."/>
            <person name="Ko J."/>
            <person name="Opiyo S.O."/>
            <person name="Zuo S."/>
            <person name="Madhav S."/>
            <person name="Lee Y.-H."/>
            <person name="Wang G.-L."/>
        </authorList>
    </citation>
    <scope>NUCLEOTIDE SEQUENCE</scope>
    <source>
        <strain evidence="6">AG1-IA WGL</strain>
    </source>
</reference>
<evidence type="ECO:0000256" key="2">
    <source>
        <dbReference type="ARBA" id="ARBA00022963"/>
    </source>
</evidence>
<comment type="caution">
    <text evidence="4">Lacks conserved residue(s) required for the propagation of feature annotation.</text>
</comment>
<dbReference type="GO" id="GO:0019369">
    <property type="term" value="P:arachidonate metabolic process"/>
    <property type="evidence" value="ECO:0007669"/>
    <property type="project" value="TreeGrafter"/>
</dbReference>
<evidence type="ECO:0000313" key="6">
    <source>
        <dbReference type="EMBL" id="KAF8706020.1"/>
    </source>
</evidence>
<dbReference type="Pfam" id="PF01734">
    <property type="entry name" value="Patatin"/>
    <property type="match status" value="1"/>
</dbReference>
<dbReference type="GO" id="GO:0046486">
    <property type="term" value="P:glycerolipid metabolic process"/>
    <property type="evidence" value="ECO:0007669"/>
    <property type="project" value="UniProtKB-ARBA"/>
</dbReference>
<dbReference type="Gene3D" id="3.40.50.300">
    <property type="entry name" value="P-loop containing nucleotide triphosphate hydrolases"/>
    <property type="match status" value="1"/>
</dbReference>
<dbReference type="PANTHER" id="PTHR24185:SF1">
    <property type="entry name" value="CALCIUM-INDEPENDENT PHOSPHOLIPASE A2-GAMMA"/>
    <property type="match status" value="1"/>
</dbReference>
<dbReference type="InterPro" id="IPR011990">
    <property type="entry name" value="TPR-like_helical_dom_sf"/>
</dbReference>
<dbReference type="Pfam" id="PF13424">
    <property type="entry name" value="TPR_12"/>
    <property type="match status" value="2"/>
</dbReference>
<keyword evidence="2" id="KW-0442">Lipid degradation</keyword>
<dbReference type="Pfam" id="PF25000">
    <property type="entry name" value="DUF7779"/>
    <property type="match status" value="1"/>
</dbReference>
<proteinExistence type="predicted"/>
<keyword evidence="1" id="KW-0378">Hydrolase</keyword>
<dbReference type="GO" id="GO:0016020">
    <property type="term" value="C:membrane"/>
    <property type="evidence" value="ECO:0007669"/>
    <property type="project" value="TreeGrafter"/>
</dbReference>
<dbReference type="Pfam" id="PF13374">
    <property type="entry name" value="TPR_10"/>
    <property type="match status" value="1"/>
</dbReference>